<dbReference type="CDD" id="cd06223">
    <property type="entry name" value="PRTases_typeI"/>
    <property type="match status" value="1"/>
</dbReference>
<dbReference type="EMBL" id="FNYW01000012">
    <property type="protein sequence ID" value="SEI70441.1"/>
    <property type="molecule type" value="Genomic_DNA"/>
</dbReference>
<evidence type="ECO:0000259" key="2">
    <source>
        <dbReference type="Pfam" id="PF00156"/>
    </source>
</evidence>
<accession>A0A1H6SRN4</accession>
<dbReference type="Gene3D" id="3.40.50.2020">
    <property type="match status" value="1"/>
</dbReference>
<organism evidence="3 4">
    <name type="scientific">Alkalibacterium gilvum</name>
    <dbReference type="NCBI Taxonomy" id="1130080"/>
    <lineage>
        <taxon>Bacteria</taxon>
        <taxon>Bacillati</taxon>
        <taxon>Bacillota</taxon>
        <taxon>Bacilli</taxon>
        <taxon>Lactobacillales</taxon>
        <taxon>Carnobacteriaceae</taxon>
        <taxon>Alkalibacterium</taxon>
    </lineage>
</organism>
<dbReference type="STRING" id="1130080.SAMN04488113_11229"/>
<keyword evidence="4" id="KW-1185">Reference proteome</keyword>
<sequence length="230" mass="26758">MTQCLWCEEKIEIALTFSGLFLEKAKKEYICNTCMNRLEPVSNKHDQCGTCCKPSKDKQCQDCLKWKKIYPDYDFKHRSLFYYNHFAKEYMEKYKIMGDCELALLFSSQLNNCFKSRLKDSVFIPIPISGKSLTVRGFNQVELLLENAGISYIRALENISEEEKQAKKNKKERMEMKQPFVLKNGVESQLKGKNVILVDDLYTTGRTLFHAADSLKNCFPASIKTFSLFR</sequence>
<protein>
    <submittedName>
        <fullName evidence="3">Competence protein ComFC</fullName>
    </submittedName>
</protein>
<dbReference type="InterPro" id="IPR000836">
    <property type="entry name" value="PRTase_dom"/>
</dbReference>
<dbReference type="Pfam" id="PF00156">
    <property type="entry name" value="Pribosyltran"/>
    <property type="match status" value="1"/>
</dbReference>
<dbReference type="AlphaFoldDB" id="A0A1H6SRN4"/>
<feature type="domain" description="Phosphoribosyltransferase" evidence="2">
    <location>
        <begin position="165"/>
        <end position="229"/>
    </location>
</feature>
<name>A0A1H6SRN4_9LACT</name>
<dbReference type="PANTHER" id="PTHR47505">
    <property type="entry name" value="DNA UTILIZATION PROTEIN YHGH"/>
    <property type="match status" value="1"/>
</dbReference>
<dbReference type="InterPro" id="IPR051910">
    <property type="entry name" value="ComF/GntX_DNA_util-trans"/>
</dbReference>
<evidence type="ECO:0000313" key="4">
    <source>
        <dbReference type="Proteomes" id="UP000198564"/>
    </source>
</evidence>
<dbReference type="InterPro" id="IPR029057">
    <property type="entry name" value="PRTase-like"/>
</dbReference>
<evidence type="ECO:0000256" key="1">
    <source>
        <dbReference type="ARBA" id="ARBA00008007"/>
    </source>
</evidence>
<gene>
    <name evidence="3" type="ORF">SAMN04488113_11229</name>
</gene>
<proteinExistence type="inferred from homology"/>
<reference evidence="4" key="1">
    <citation type="submission" date="2016-10" db="EMBL/GenBank/DDBJ databases">
        <authorList>
            <person name="Varghese N."/>
            <person name="Submissions S."/>
        </authorList>
    </citation>
    <scope>NUCLEOTIDE SEQUENCE [LARGE SCALE GENOMIC DNA]</scope>
    <source>
        <strain evidence="4">DSM 25751</strain>
    </source>
</reference>
<dbReference type="SUPFAM" id="SSF53271">
    <property type="entry name" value="PRTase-like"/>
    <property type="match status" value="1"/>
</dbReference>
<evidence type="ECO:0000313" key="3">
    <source>
        <dbReference type="EMBL" id="SEI70441.1"/>
    </source>
</evidence>
<dbReference type="RefSeq" id="WP_177170501.1">
    <property type="nucleotide sequence ID" value="NZ_FNYW01000012.1"/>
</dbReference>
<dbReference type="Proteomes" id="UP000198564">
    <property type="component" value="Unassembled WGS sequence"/>
</dbReference>
<dbReference type="PANTHER" id="PTHR47505:SF1">
    <property type="entry name" value="DNA UTILIZATION PROTEIN YHGH"/>
    <property type="match status" value="1"/>
</dbReference>
<comment type="similarity">
    <text evidence="1">Belongs to the ComF/GntX family.</text>
</comment>